<feature type="domain" description="RNA polymerase sigma-70 region 2" evidence="1">
    <location>
        <begin position="2"/>
        <end position="36"/>
    </location>
</feature>
<proteinExistence type="predicted"/>
<dbReference type="InterPro" id="IPR013325">
    <property type="entry name" value="RNA_pol_sigma_r2"/>
</dbReference>
<evidence type="ECO:0000259" key="1">
    <source>
        <dbReference type="Pfam" id="PF04542"/>
    </source>
</evidence>
<name>W7C699_9LIST</name>
<dbReference type="InterPro" id="IPR007627">
    <property type="entry name" value="RNA_pol_sigma70_r2"/>
</dbReference>
<dbReference type="Pfam" id="PF04542">
    <property type="entry name" value="Sigma70_r2"/>
    <property type="match status" value="1"/>
</dbReference>
<evidence type="ECO:0000313" key="2">
    <source>
        <dbReference type="EMBL" id="EUJ32592.1"/>
    </source>
</evidence>
<dbReference type="Gene3D" id="1.10.1740.10">
    <property type="match status" value="1"/>
</dbReference>
<dbReference type="GO" id="GO:0003700">
    <property type="term" value="F:DNA-binding transcription factor activity"/>
    <property type="evidence" value="ECO:0007669"/>
    <property type="project" value="InterPro"/>
</dbReference>
<dbReference type="OrthoDB" id="3211555at2"/>
<protein>
    <submittedName>
        <fullName evidence="2">ECF subfamily RNA polymerase sigma-24 factor</fullName>
    </submittedName>
</protein>
<dbReference type="PATRIC" id="fig|1265820.5.peg.274"/>
<evidence type="ECO:0000313" key="3">
    <source>
        <dbReference type="Proteomes" id="UP000019254"/>
    </source>
</evidence>
<organism evidence="2 3">
    <name type="scientific">Listeria cornellensis FSL F6-0969</name>
    <dbReference type="NCBI Taxonomy" id="1265820"/>
    <lineage>
        <taxon>Bacteria</taxon>
        <taxon>Bacillati</taxon>
        <taxon>Bacillota</taxon>
        <taxon>Bacilli</taxon>
        <taxon>Bacillales</taxon>
        <taxon>Listeriaceae</taxon>
        <taxon>Listeria</taxon>
    </lineage>
</organism>
<dbReference type="EMBL" id="AODE01000004">
    <property type="protein sequence ID" value="EUJ32592.1"/>
    <property type="molecule type" value="Genomic_DNA"/>
</dbReference>
<dbReference type="SUPFAM" id="SSF88946">
    <property type="entry name" value="Sigma2 domain of RNA polymerase sigma factors"/>
    <property type="match status" value="1"/>
</dbReference>
<keyword evidence="3" id="KW-1185">Reference proteome</keyword>
<dbReference type="RefSeq" id="WP_159102503.1">
    <property type="nucleotide sequence ID" value="NZ_AODE01000004.1"/>
</dbReference>
<gene>
    <name evidence="2" type="ORF">PCORN_01415</name>
</gene>
<dbReference type="GO" id="GO:0006352">
    <property type="term" value="P:DNA-templated transcription initiation"/>
    <property type="evidence" value="ECO:0007669"/>
    <property type="project" value="InterPro"/>
</dbReference>
<sequence>MEEYRRLLLTVSYRIIGEMADAEDVVQETYMEWEKHKDEDILNRKAFFDADCSE</sequence>
<accession>W7C699</accession>
<comment type="caution">
    <text evidence="2">The sequence shown here is derived from an EMBL/GenBank/DDBJ whole genome shotgun (WGS) entry which is preliminary data.</text>
</comment>
<dbReference type="STRING" id="1265820.PCORN_01415"/>
<dbReference type="AlphaFoldDB" id="W7C699"/>
<dbReference type="Proteomes" id="UP000019254">
    <property type="component" value="Unassembled WGS sequence"/>
</dbReference>
<reference evidence="2 3" key="1">
    <citation type="journal article" date="2014" name="Int. J. Syst. Evol. Microbiol.">
        <title>Listeria floridensis sp. nov., Listeria aquatica sp. nov., Listeria cornellensis sp. nov., Listeria riparia sp. nov. and Listeria grandensis sp. nov., from agricultural and natural environments.</title>
        <authorList>
            <person name="den Bakker H.C."/>
            <person name="Warchocki S."/>
            <person name="Wright E.M."/>
            <person name="Allred A.F."/>
            <person name="Ahlstrom C."/>
            <person name="Manuel C.S."/>
            <person name="Stasiewicz M.J."/>
            <person name="Burrell A."/>
            <person name="Roof S."/>
            <person name="Strawn L."/>
            <person name="Fortes E.D."/>
            <person name="Nightingale K.K."/>
            <person name="Kephart D."/>
            <person name="Wiedmann M."/>
        </authorList>
    </citation>
    <scope>NUCLEOTIDE SEQUENCE [LARGE SCALE GENOMIC DNA]</scope>
    <source>
        <strain evidence="3">FSL F6-969</strain>
    </source>
</reference>